<keyword evidence="1" id="KW-0812">Transmembrane</keyword>
<feature type="transmembrane region" description="Helical" evidence="1">
    <location>
        <begin position="95"/>
        <end position="112"/>
    </location>
</feature>
<accession>A0A915E949</accession>
<keyword evidence="1" id="KW-0472">Membrane</keyword>
<keyword evidence="1" id="KW-1133">Transmembrane helix</keyword>
<sequence length="115" mass="12856">MKFVIPAVLLSFLYNIQLLNSLIHTCPCDAEEHHFNTLDQCLVSNYTSVADETKIDPGFGSTACKAYLNLKTCYMECNMPFDNNHNYAECAADRLLHLSLAILTISVVFAFLSTV</sequence>
<evidence type="ECO:0000313" key="4">
    <source>
        <dbReference type="WBParaSite" id="jg3381"/>
    </source>
</evidence>
<reference evidence="4" key="1">
    <citation type="submission" date="2022-11" db="UniProtKB">
        <authorList>
            <consortium name="WormBaseParasite"/>
        </authorList>
    </citation>
    <scope>IDENTIFICATION</scope>
</reference>
<keyword evidence="3" id="KW-1185">Reference proteome</keyword>
<feature type="signal peptide" evidence="2">
    <location>
        <begin position="1"/>
        <end position="21"/>
    </location>
</feature>
<name>A0A915E949_9BILA</name>
<evidence type="ECO:0000313" key="3">
    <source>
        <dbReference type="Proteomes" id="UP000887574"/>
    </source>
</evidence>
<proteinExistence type="predicted"/>
<organism evidence="3 4">
    <name type="scientific">Ditylenchus dipsaci</name>
    <dbReference type="NCBI Taxonomy" id="166011"/>
    <lineage>
        <taxon>Eukaryota</taxon>
        <taxon>Metazoa</taxon>
        <taxon>Ecdysozoa</taxon>
        <taxon>Nematoda</taxon>
        <taxon>Chromadorea</taxon>
        <taxon>Rhabditida</taxon>
        <taxon>Tylenchina</taxon>
        <taxon>Tylenchomorpha</taxon>
        <taxon>Sphaerularioidea</taxon>
        <taxon>Anguinidae</taxon>
        <taxon>Anguininae</taxon>
        <taxon>Ditylenchus</taxon>
    </lineage>
</organism>
<dbReference type="Proteomes" id="UP000887574">
    <property type="component" value="Unplaced"/>
</dbReference>
<feature type="chain" id="PRO_5036721223" evidence="2">
    <location>
        <begin position="22"/>
        <end position="115"/>
    </location>
</feature>
<evidence type="ECO:0000256" key="1">
    <source>
        <dbReference type="SAM" id="Phobius"/>
    </source>
</evidence>
<protein>
    <submittedName>
        <fullName evidence="4">Transmembrane protein</fullName>
    </submittedName>
</protein>
<keyword evidence="2" id="KW-0732">Signal</keyword>
<dbReference type="AlphaFoldDB" id="A0A915E949"/>
<evidence type="ECO:0000256" key="2">
    <source>
        <dbReference type="SAM" id="SignalP"/>
    </source>
</evidence>
<dbReference type="WBParaSite" id="jg3381">
    <property type="protein sequence ID" value="jg3381"/>
    <property type="gene ID" value="jg3381"/>
</dbReference>